<dbReference type="OrthoDB" id="7375193at2"/>
<dbReference type="PRINTS" id="PR00080">
    <property type="entry name" value="SDRFAMILY"/>
</dbReference>
<accession>A0A4R4D292</accession>
<dbReference type="PANTHER" id="PTHR42760">
    <property type="entry name" value="SHORT-CHAIN DEHYDROGENASES/REDUCTASES FAMILY MEMBER"/>
    <property type="match status" value="1"/>
</dbReference>
<dbReference type="PRINTS" id="PR00081">
    <property type="entry name" value="GDHRDH"/>
</dbReference>
<dbReference type="FunFam" id="3.40.50.720:FF:000084">
    <property type="entry name" value="Short-chain dehydrogenase reductase"/>
    <property type="match status" value="1"/>
</dbReference>
<dbReference type="PANTHER" id="PTHR42760:SF115">
    <property type="entry name" value="3-OXOACYL-[ACYL-CARRIER-PROTEIN] REDUCTASE FABG"/>
    <property type="match status" value="1"/>
</dbReference>
<dbReference type="SUPFAM" id="SSF51735">
    <property type="entry name" value="NAD(P)-binding Rossmann-fold domains"/>
    <property type="match status" value="1"/>
</dbReference>
<evidence type="ECO:0000256" key="2">
    <source>
        <dbReference type="ARBA" id="ARBA00023002"/>
    </source>
</evidence>
<evidence type="ECO:0000313" key="4">
    <source>
        <dbReference type="Proteomes" id="UP000295023"/>
    </source>
</evidence>
<dbReference type="CDD" id="cd05233">
    <property type="entry name" value="SDR_c"/>
    <property type="match status" value="1"/>
</dbReference>
<dbReference type="AlphaFoldDB" id="A0A4R4D292"/>
<keyword evidence="2" id="KW-0560">Oxidoreductase</keyword>
<name>A0A4R4D292_9PROT</name>
<dbReference type="EMBL" id="SKBM01000049">
    <property type="protein sequence ID" value="TCZ52288.1"/>
    <property type="molecule type" value="Genomic_DNA"/>
</dbReference>
<evidence type="ECO:0000313" key="3">
    <source>
        <dbReference type="EMBL" id="TCZ52288.1"/>
    </source>
</evidence>
<organism evidence="3 4">
    <name type="scientific">Roseicella aquatilis</name>
    <dbReference type="NCBI Taxonomy" id="2527868"/>
    <lineage>
        <taxon>Bacteria</taxon>
        <taxon>Pseudomonadati</taxon>
        <taxon>Pseudomonadota</taxon>
        <taxon>Alphaproteobacteria</taxon>
        <taxon>Acetobacterales</taxon>
        <taxon>Roseomonadaceae</taxon>
        <taxon>Roseicella</taxon>
    </lineage>
</organism>
<protein>
    <submittedName>
        <fullName evidence="3">SDR family oxidoreductase</fullName>
    </submittedName>
</protein>
<keyword evidence="4" id="KW-1185">Reference proteome</keyword>
<dbReference type="RefSeq" id="WP_132297256.1">
    <property type="nucleotide sequence ID" value="NZ_SKBM01000049.1"/>
</dbReference>
<dbReference type="Proteomes" id="UP000295023">
    <property type="component" value="Unassembled WGS sequence"/>
</dbReference>
<comment type="caution">
    <text evidence="3">The sequence shown here is derived from an EMBL/GenBank/DDBJ whole genome shotgun (WGS) entry which is preliminary data.</text>
</comment>
<comment type="similarity">
    <text evidence="1">Belongs to the short-chain dehydrogenases/reductases (SDR) family.</text>
</comment>
<sequence length="264" mass="27820">MLKLTDKVVFLTGCGSVGPGWGNGKSIAVLFARQGARIYGVDINEVAARETQAIIEGEGGTCAIAAGDVTGEKQVEALVADCLARFGRIDILVNNVGKSEPAIAGEMDIALWDRQIDINLRSAFLCCRAILPVMEKQGKGAVVSVASTAGIRYTGKPQAAYCAAKAGLIHFSKTTAISYAQRGIRLNCVLPGLMYTPLVQKLAEEFAGGDLDGFVEKRNNQVPMGHMGEGWDVAHAALFLASDEAKYITGTELVVDGGLTAATR</sequence>
<reference evidence="3 4" key="1">
    <citation type="submission" date="2019-03" db="EMBL/GenBank/DDBJ databases">
        <title>Paracraurococcus aquatilis NE82 genome sequence.</title>
        <authorList>
            <person name="Zhao Y."/>
            <person name="Du Z."/>
        </authorList>
    </citation>
    <scope>NUCLEOTIDE SEQUENCE [LARGE SCALE GENOMIC DNA]</scope>
    <source>
        <strain evidence="3 4">NE82</strain>
    </source>
</reference>
<evidence type="ECO:0000256" key="1">
    <source>
        <dbReference type="ARBA" id="ARBA00006484"/>
    </source>
</evidence>
<dbReference type="Gene3D" id="3.40.50.720">
    <property type="entry name" value="NAD(P)-binding Rossmann-like Domain"/>
    <property type="match status" value="1"/>
</dbReference>
<dbReference type="InterPro" id="IPR036291">
    <property type="entry name" value="NAD(P)-bd_dom_sf"/>
</dbReference>
<dbReference type="InterPro" id="IPR002347">
    <property type="entry name" value="SDR_fam"/>
</dbReference>
<proteinExistence type="inferred from homology"/>
<dbReference type="GO" id="GO:0016616">
    <property type="term" value="F:oxidoreductase activity, acting on the CH-OH group of donors, NAD or NADP as acceptor"/>
    <property type="evidence" value="ECO:0007669"/>
    <property type="project" value="TreeGrafter"/>
</dbReference>
<gene>
    <name evidence="3" type="ORF">EXY23_26310</name>
</gene>
<dbReference type="Pfam" id="PF13561">
    <property type="entry name" value="adh_short_C2"/>
    <property type="match status" value="1"/>
</dbReference>